<evidence type="ECO:0000256" key="5">
    <source>
        <dbReference type="ARBA" id="ARBA00022527"/>
    </source>
</evidence>
<keyword evidence="14" id="KW-0472">Membrane</keyword>
<proteinExistence type="inferred from homology"/>
<evidence type="ECO:0000256" key="17">
    <source>
        <dbReference type="ARBA" id="ARBA00048659"/>
    </source>
</evidence>
<feature type="binding site" evidence="19">
    <location>
        <position position="281"/>
    </location>
    <ligand>
        <name>ATP</name>
        <dbReference type="ChEBI" id="CHEBI:30616"/>
    </ligand>
</feature>
<evidence type="ECO:0000256" key="18">
    <source>
        <dbReference type="ARBA" id="ARBA00048977"/>
    </source>
</evidence>
<feature type="domain" description="Phorbol-ester/DAG-type" evidence="22">
    <location>
        <begin position="108"/>
        <end position="154"/>
    </location>
</feature>
<feature type="compositionally biased region" description="Basic and acidic residues" evidence="20">
    <location>
        <begin position="14"/>
        <end position="23"/>
    </location>
</feature>
<dbReference type="FunFam" id="3.30.200.20:FF:000024">
    <property type="entry name" value="B-Raf proto-oncogene serine/threonine-protein kinase"/>
    <property type="match status" value="1"/>
</dbReference>
<dbReference type="CDD" id="cd20870">
    <property type="entry name" value="C1_A_C-Raf"/>
    <property type="match status" value="1"/>
</dbReference>
<dbReference type="PANTHER" id="PTHR44329:SF22">
    <property type="entry name" value="RAF PROTO-ONCOGENE SERINE_THREONINE-PROTEIN KINASE"/>
    <property type="match status" value="1"/>
</dbReference>
<dbReference type="SUPFAM" id="SSF56112">
    <property type="entry name" value="Protein kinase-like (PK-like)"/>
    <property type="match status" value="1"/>
</dbReference>
<dbReference type="Pfam" id="PF02196">
    <property type="entry name" value="RBD"/>
    <property type="match status" value="1"/>
</dbReference>
<keyword evidence="11" id="KW-0418">Kinase</keyword>
<evidence type="ECO:0000256" key="19">
    <source>
        <dbReference type="PROSITE-ProRule" id="PRU10141"/>
    </source>
</evidence>
<dbReference type="Pfam" id="PF00130">
    <property type="entry name" value="C1_1"/>
    <property type="match status" value="1"/>
</dbReference>
<evidence type="ECO:0000256" key="7">
    <source>
        <dbReference type="ARBA" id="ARBA00022679"/>
    </source>
</evidence>
<dbReference type="PROSITE" id="PS00108">
    <property type="entry name" value="PROTEIN_KINASE_ST"/>
    <property type="match status" value="1"/>
</dbReference>
<evidence type="ECO:0000256" key="8">
    <source>
        <dbReference type="ARBA" id="ARBA00022723"/>
    </source>
</evidence>
<dbReference type="FunFam" id="3.30.60.20:FF:000004">
    <property type="entry name" value="B-Raf proto-oncogene serine/threonine-protein kinase"/>
    <property type="match status" value="1"/>
</dbReference>
<dbReference type="SUPFAM" id="SSF54236">
    <property type="entry name" value="Ubiquitin-like"/>
    <property type="match status" value="1"/>
</dbReference>
<dbReference type="Gene3D" id="3.30.60.20">
    <property type="match status" value="1"/>
</dbReference>
<dbReference type="InterPro" id="IPR029071">
    <property type="entry name" value="Ubiquitin-like_domsf"/>
</dbReference>
<evidence type="ECO:0000256" key="1">
    <source>
        <dbReference type="ARBA" id="ARBA00004236"/>
    </source>
</evidence>
<protein>
    <recommendedName>
        <fullName evidence="15">RAF proto-oncogene serine/threonine-protein kinase</fullName>
        <ecNumber evidence="3">2.7.11.1</ecNumber>
    </recommendedName>
    <alternativeName>
        <fullName evidence="16">Raf-1</fullName>
    </alternativeName>
</protein>
<dbReference type="PROSITE" id="PS50081">
    <property type="entry name" value="ZF_DAG_PE_2"/>
    <property type="match status" value="1"/>
</dbReference>
<dbReference type="PRINTS" id="PR00008">
    <property type="entry name" value="DAGPEDOMAIN"/>
</dbReference>
<evidence type="ECO:0000313" key="24">
    <source>
        <dbReference type="Ensembl" id="ENSAMXP00005023302.1"/>
    </source>
</evidence>
<dbReference type="InterPro" id="IPR001245">
    <property type="entry name" value="Ser-Thr/Tyr_kinase_cat_dom"/>
</dbReference>
<dbReference type="InterPro" id="IPR000719">
    <property type="entry name" value="Prot_kinase_dom"/>
</dbReference>
<evidence type="ECO:0000256" key="20">
    <source>
        <dbReference type="SAM" id="MobiDB-lite"/>
    </source>
</evidence>
<dbReference type="SMART" id="SM00109">
    <property type="entry name" value="C1"/>
    <property type="match status" value="1"/>
</dbReference>
<keyword evidence="12" id="KW-0862">Zinc</keyword>
<dbReference type="PANTHER" id="PTHR44329">
    <property type="entry name" value="SERINE/THREONINE-PROTEIN KINASE TNNI3K-RELATED"/>
    <property type="match status" value="1"/>
</dbReference>
<evidence type="ECO:0000256" key="4">
    <source>
        <dbReference type="ARBA" id="ARBA00022475"/>
    </source>
</evidence>
<evidence type="ECO:0000256" key="15">
    <source>
        <dbReference type="ARBA" id="ARBA00040839"/>
    </source>
</evidence>
<dbReference type="GO" id="GO:0005524">
    <property type="term" value="F:ATP binding"/>
    <property type="evidence" value="ECO:0007669"/>
    <property type="project" value="UniProtKB-UniRule"/>
</dbReference>
<dbReference type="GO" id="GO:0008270">
    <property type="term" value="F:zinc ion binding"/>
    <property type="evidence" value="ECO:0007669"/>
    <property type="project" value="UniProtKB-KW"/>
</dbReference>
<dbReference type="SMART" id="SM00220">
    <property type="entry name" value="S_TKc"/>
    <property type="match status" value="1"/>
</dbReference>
<dbReference type="Proteomes" id="UP000694621">
    <property type="component" value="Unplaced"/>
</dbReference>
<evidence type="ECO:0000256" key="2">
    <source>
        <dbReference type="ARBA" id="ARBA00010507"/>
    </source>
</evidence>
<dbReference type="InterPro" id="IPR008271">
    <property type="entry name" value="Ser/Thr_kinase_AS"/>
</dbReference>
<keyword evidence="6" id="KW-0597">Phosphoprotein</keyword>
<evidence type="ECO:0000256" key="10">
    <source>
        <dbReference type="ARBA" id="ARBA00022771"/>
    </source>
</evidence>
<dbReference type="GO" id="GO:0005739">
    <property type="term" value="C:mitochondrion"/>
    <property type="evidence" value="ECO:0007669"/>
    <property type="project" value="TreeGrafter"/>
</dbReference>
<keyword evidence="5" id="KW-0723">Serine/threonine-protein kinase</keyword>
<feature type="region of interest" description="Disordered" evidence="20">
    <location>
        <begin position="1"/>
        <end position="25"/>
    </location>
</feature>
<keyword evidence="10" id="KW-0863">Zinc-finger</keyword>
<evidence type="ECO:0000256" key="6">
    <source>
        <dbReference type="ARBA" id="ARBA00022553"/>
    </source>
</evidence>
<keyword evidence="13 19" id="KW-0067">ATP-binding</keyword>
<dbReference type="PROSITE" id="PS00107">
    <property type="entry name" value="PROTEIN_KINASE_ATP"/>
    <property type="match status" value="1"/>
</dbReference>
<dbReference type="PROSITE" id="PS00479">
    <property type="entry name" value="ZF_DAG_PE_1"/>
    <property type="match status" value="1"/>
</dbReference>
<dbReference type="EC" id="2.7.11.1" evidence="3"/>
<evidence type="ECO:0000259" key="23">
    <source>
        <dbReference type="PROSITE" id="PS50898"/>
    </source>
</evidence>
<evidence type="ECO:0000259" key="22">
    <source>
        <dbReference type="PROSITE" id="PS50081"/>
    </source>
</evidence>
<dbReference type="Pfam" id="PF07714">
    <property type="entry name" value="PK_Tyr_Ser-Thr"/>
    <property type="match status" value="1"/>
</dbReference>
<dbReference type="Gene3D" id="3.30.200.20">
    <property type="entry name" value="Phosphorylase Kinase, domain 1"/>
    <property type="match status" value="1"/>
</dbReference>
<sequence length="553" mass="63034">MSPTISKGFPYQRRLSDDGKIPDSSKASTIRVYLPNKQRTVVNVRPGMTLHNCLIKALKVRGLQPECCAVFRLHPDHKKYRVDWNTDSTSLIGEELLVEVLDHVPLTTHNFVRKTFLKLAFCDMCQKFLLHGFRCQTCGYKFHEHCSTKVPTMCVDWSNIRQLLTHHRHSTPHAFNYITPVPPPECSLSQKQRSTSTPNVHMVSTTLPVDELAAEVMHIFLTFGHIVVGYLPLAPQRPREKRDSSYYWEIDASEVVLHSRIGSGSFGTVYKGKWHGDVAVKILKVTDPTPEQFQAFRNEVAVLRKTRHVNILLFMGYMTKDNLAIVTQWCEGSSLYKHLHVQETNLQMFQLIDIARQGAQGMDYLHAKNIIHRDMKSNNIFLHEGLTVKIGDFGLATVKTRWSGSHQSGQPSGSILWMAPEVIRMQDNNPYSFQSDVYSYGIVLYELMTGELPYSMIANRDQIIFMVGRGYLAPDLSKLYKNCPKAMKRLVSDCIKKSKDDRPLFPQILASIELLQHSLPKINRSASEPSLHRATHTEDINIGTLTSTRLNIF</sequence>
<dbReference type="InterPro" id="IPR002219">
    <property type="entry name" value="PKC_DAG/PE"/>
</dbReference>
<keyword evidence="7" id="KW-0808">Transferase</keyword>
<dbReference type="SUPFAM" id="SSF57889">
    <property type="entry name" value="Cysteine-rich domain"/>
    <property type="match status" value="1"/>
</dbReference>
<keyword evidence="9 19" id="KW-0547">Nucleotide-binding</keyword>
<dbReference type="CDD" id="cd17135">
    <property type="entry name" value="RBD_CRAF"/>
    <property type="match status" value="1"/>
</dbReference>
<evidence type="ECO:0000256" key="16">
    <source>
        <dbReference type="ARBA" id="ARBA00042977"/>
    </source>
</evidence>
<evidence type="ECO:0000256" key="3">
    <source>
        <dbReference type="ARBA" id="ARBA00012513"/>
    </source>
</evidence>
<organism evidence="24 25">
    <name type="scientific">Astyanax mexicanus</name>
    <name type="common">Blind cave fish</name>
    <name type="synonym">Astyanax fasciatus mexicanus</name>
    <dbReference type="NCBI Taxonomy" id="7994"/>
    <lineage>
        <taxon>Eukaryota</taxon>
        <taxon>Metazoa</taxon>
        <taxon>Chordata</taxon>
        <taxon>Craniata</taxon>
        <taxon>Vertebrata</taxon>
        <taxon>Euteleostomi</taxon>
        <taxon>Actinopterygii</taxon>
        <taxon>Neopterygii</taxon>
        <taxon>Teleostei</taxon>
        <taxon>Ostariophysi</taxon>
        <taxon>Characiformes</taxon>
        <taxon>Characoidei</taxon>
        <taxon>Acestrorhamphidae</taxon>
        <taxon>Acestrorhamphinae</taxon>
        <taxon>Astyanax</taxon>
    </lineage>
</organism>
<dbReference type="InterPro" id="IPR003116">
    <property type="entry name" value="RBD_dom"/>
</dbReference>
<evidence type="ECO:0000256" key="14">
    <source>
        <dbReference type="ARBA" id="ARBA00023136"/>
    </source>
</evidence>
<evidence type="ECO:0000256" key="11">
    <source>
        <dbReference type="ARBA" id="ARBA00022777"/>
    </source>
</evidence>
<dbReference type="PROSITE" id="PS50898">
    <property type="entry name" value="RBD"/>
    <property type="match status" value="1"/>
</dbReference>
<dbReference type="GO" id="GO:0005886">
    <property type="term" value="C:plasma membrane"/>
    <property type="evidence" value="ECO:0007669"/>
    <property type="project" value="UniProtKB-SubCell"/>
</dbReference>
<feature type="domain" description="RBD" evidence="23">
    <location>
        <begin position="28"/>
        <end position="101"/>
    </location>
</feature>
<dbReference type="AlphaFoldDB" id="A0A8B9JM18"/>
<evidence type="ECO:0000256" key="13">
    <source>
        <dbReference type="ARBA" id="ARBA00022840"/>
    </source>
</evidence>
<dbReference type="InterPro" id="IPR017441">
    <property type="entry name" value="Protein_kinase_ATP_BS"/>
</dbReference>
<keyword evidence="4" id="KW-1003">Cell membrane</keyword>
<reference evidence="24" key="1">
    <citation type="submission" date="2025-08" db="UniProtKB">
        <authorList>
            <consortium name="Ensembl"/>
        </authorList>
    </citation>
    <scope>IDENTIFICATION</scope>
</reference>
<dbReference type="SMART" id="SM00455">
    <property type="entry name" value="RBD"/>
    <property type="match status" value="1"/>
</dbReference>
<comment type="subcellular location">
    <subcellularLocation>
        <location evidence="1">Cell membrane</location>
    </subcellularLocation>
</comment>
<dbReference type="Gene3D" id="1.10.510.10">
    <property type="entry name" value="Transferase(Phosphotransferase) domain 1"/>
    <property type="match status" value="1"/>
</dbReference>
<feature type="domain" description="Protein kinase" evidence="21">
    <location>
        <begin position="255"/>
        <end position="515"/>
    </location>
</feature>
<dbReference type="InterPro" id="IPR051681">
    <property type="entry name" value="Ser/Thr_Kinases-Pseudokinases"/>
</dbReference>
<dbReference type="InterPro" id="IPR020454">
    <property type="entry name" value="DAG/PE-bd"/>
</dbReference>
<evidence type="ECO:0000256" key="9">
    <source>
        <dbReference type="ARBA" id="ARBA00022741"/>
    </source>
</evidence>
<comment type="catalytic activity">
    <reaction evidence="17">
        <text>L-threonyl-[protein] + ATP = O-phospho-L-threonyl-[protein] + ADP + H(+)</text>
        <dbReference type="Rhea" id="RHEA:46608"/>
        <dbReference type="Rhea" id="RHEA-COMP:11060"/>
        <dbReference type="Rhea" id="RHEA-COMP:11605"/>
        <dbReference type="ChEBI" id="CHEBI:15378"/>
        <dbReference type="ChEBI" id="CHEBI:30013"/>
        <dbReference type="ChEBI" id="CHEBI:30616"/>
        <dbReference type="ChEBI" id="CHEBI:61977"/>
        <dbReference type="ChEBI" id="CHEBI:456216"/>
        <dbReference type="EC" id="2.7.11.1"/>
    </reaction>
    <physiologicalReaction direction="left-to-right" evidence="17">
        <dbReference type="Rhea" id="RHEA:46609"/>
    </physiologicalReaction>
</comment>
<keyword evidence="8" id="KW-0479">Metal-binding</keyword>
<dbReference type="GO" id="GO:0004709">
    <property type="term" value="F:MAP kinase kinase kinase activity"/>
    <property type="evidence" value="ECO:0007669"/>
    <property type="project" value="TreeGrafter"/>
</dbReference>
<evidence type="ECO:0000259" key="21">
    <source>
        <dbReference type="PROSITE" id="PS50011"/>
    </source>
</evidence>
<dbReference type="FunFam" id="1.10.510.10:FF:000036">
    <property type="entry name" value="RAF proto-oncogene serine/threonine-protein kinase"/>
    <property type="match status" value="1"/>
</dbReference>
<dbReference type="Ensembl" id="ENSAMXT00005025740.1">
    <property type="protein sequence ID" value="ENSAMXP00005023302.1"/>
    <property type="gene ID" value="ENSAMXG00005010972.1"/>
</dbReference>
<dbReference type="FunFam" id="3.10.20.90:FF:000015">
    <property type="entry name" value="B-Raf proto-oncogene serine/threonine-protein kinase"/>
    <property type="match status" value="1"/>
</dbReference>
<dbReference type="Gene3D" id="3.10.20.90">
    <property type="entry name" value="Phosphatidylinositol 3-kinase Catalytic Subunit, Chain A, domain 1"/>
    <property type="match status" value="1"/>
</dbReference>
<dbReference type="InterPro" id="IPR011009">
    <property type="entry name" value="Kinase-like_dom_sf"/>
</dbReference>
<evidence type="ECO:0000313" key="25">
    <source>
        <dbReference type="Proteomes" id="UP000694621"/>
    </source>
</evidence>
<evidence type="ECO:0000256" key="12">
    <source>
        <dbReference type="ARBA" id="ARBA00022833"/>
    </source>
</evidence>
<comment type="catalytic activity">
    <reaction evidence="18">
        <text>L-seryl-[protein] + ATP = O-phospho-L-seryl-[protein] + ADP + H(+)</text>
        <dbReference type="Rhea" id="RHEA:17989"/>
        <dbReference type="Rhea" id="RHEA-COMP:9863"/>
        <dbReference type="Rhea" id="RHEA-COMP:11604"/>
        <dbReference type="ChEBI" id="CHEBI:15378"/>
        <dbReference type="ChEBI" id="CHEBI:29999"/>
        <dbReference type="ChEBI" id="CHEBI:30616"/>
        <dbReference type="ChEBI" id="CHEBI:83421"/>
        <dbReference type="ChEBI" id="CHEBI:456216"/>
        <dbReference type="EC" id="2.7.11.1"/>
    </reaction>
    <physiologicalReaction direction="left-to-right" evidence="18">
        <dbReference type="Rhea" id="RHEA:17990"/>
    </physiologicalReaction>
</comment>
<comment type="similarity">
    <text evidence="2">Belongs to the protein kinase superfamily. TKL Ser/Thr protein kinase family. RAF subfamily.</text>
</comment>
<accession>A0A8B9JM18</accession>
<dbReference type="InterPro" id="IPR046349">
    <property type="entry name" value="C1-like_sf"/>
</dbReference>
<name>A0A8B9JM18_ASTMX</name>
<dbReference type="PROSITE" id="PS50011">
    <property type="entry name" value="PROTEIN_KINASE_DOM"/>
    <property type="match status" value="1"/>
</dbReference>
<dbReference type="GO" id="GO:0005829">
    <property type="term" value="C:cytosol"/>
    <property type="evidence" value="ECO:0007669"/>
    <property type="project" value="TreeGrafter"/>
</dbReference>